<proteinExistence type="predicted"/>
<dbReference type="Pfam" id="PF02566">
    <property type="entry name" value="OsmC"/>
    <property type="match status" value="1"/>
</dbReference>
<comment type="caution">
    <text evidence="1">The sequence shown here is derived from an EMBL/GenBank/DDBJ whole genome shotgun (WGS) entry which is preliminary data.</text>
</comment>
<dbReference type="InterPro" id="IPR036102">
    <property type="entry name" value="OsmC/Ohrsf"/>
</dbReference>
<dbReference type="RefSeq" id="WP_119609301.1">
    <property type="nucleotide sequence ID" value="NZ_QXFH01000077.1"/>
</dbReference>
<keyword evidence="2" id="KW-1185">Reference proteome</keyword>
<dbReference type="OrthoDB" id="9781312at2"/>
<evidence type="ECO:0000313" key="2">
    <source>
        <dbReference type="Proteomes" id="UP000266067"/>
    </source>
</evidence>
<reference evidence="1 2" key="1">
    <citation type="submission" date="2018-08" db="EMBL/GenBank/DDBJ databases">
        <title>Proposal of Muricauda 72 sp.nov. and Muricauda NH166 sp.nov., isolated from seawater.</title>
        <authorList>
            <person name="Cheng H."/>
            <person name="Wu Y.-H."/>
            <person name="Guo L.-L."/>
            <person name="Xu X.-W."/>
        </authorList>
    </citation>
    <scope>NUCLEOTIDE SEQUENCE [LARGE SCALE GENOMIC DNA]</scope>
    <source>
        <strain evidence="1 2">KCTC 22173</strain>
    </source>
</reference>
<evidence type="ECO:0000313" key="1">
    <source>
        <dbReference type="EMBL" id="RIV30552.1"/>
    </source>
</evidence>
<protein>
    <submittedName>
        <fullName evidence="1">OsmC family peroxiredoxin</fullName>
    </submittedName>
</protein>
<dbReference type="Proteomes" id="UP000266067">
    <property type="component" value="Unassembled WGS sequence"/>
</dbReference>
<dbReference type="EMBL" id="QXFH01000077">
    <property type="protein sequence ID" value="RIV30552.1"/>
    <property type="molecule type" value="Genomic_DNA"/>
</dbReference>
<accession>A0A3A1N9D7</accession>
<sequence>MSYQIEAMSVAGNSGTLSIKNSIFEFGTTTKTENDLANPAELFLGSLAACILKNVERFSSLLKFDYLKAHINIKAQRLDGPPRMDDIFYELTIHSQDSNLNAKLLQKNLEKFGTIYNTIKQVCNISGSVKIKPLV</sequence>
<dbReference type="Gene3D" id="3.30.300.20">
    <property type="match status" value="1"/>
</dbReference>
<dbReference type="InterPro" id="IPR015946">
    <property type="entry name" value="KH_dom-like_a/b"/>
</dbReference>
<organism evidence="1 2">
    <name type="scientific">Flagellimonas lutimaris</name>
    <dbReference type="NCBI Taxonomy" id="475082"/>
    <lineage>
        <taxon>Bacteria</taxon>
        <taxon>Pseudomonadati</taxon>
        <taxon>Bacteroidota</taxon>
        <taxon>Flavobacteriia</taxon>
        <taxon>Flavobacteriales</taxon>
        <taxon>Flavobacteriaceae</taxon>
        <taxon>Flagellimonas</taxon>
    </lineage>
</organism>
<dbReference type="InterPro" id="IPR003718">
    <property type="entry name" value="OsmC/Ohr_fam"/>
</dbReference>
<dbReference type="AlphaFoldDB" id="A0A3A1N9D7"/>
<name>A0A3A1N9D7_9FLAO</name>
<gene>
    <name evidence="1" type="ORF">D2V08_15810</name>
</gene>
<dbReference type="SUPFAM" id="SSF82784">
    <property type="entry name" value="OsmC-like"/>
    <property type="match status" value="1"/>
</dbReference>